<keyword evidence="3" id="KW-0804">Transcription</keyword>
<organism evidence="6 7">
    <name type="scientific">Nocardia amamiensis</name>
    <dbReference type="NCBI Taxonomy" id="404578"/>
    <lineage>
        <taxon>Bacteria</taxon>
        <taxon>Bacillati</taxon>
        <taxon>Actinomycetota</taxon>
        <taxon>Actinomycetes</taxon>
        <taxon>Mycobacteriales</taxon>
        <taxon>Nocardiaceae</taxon>
        <taxon>Nocardia</taxon>
    </lineage>
</organism>
<evidence type="ECO:0000256" key="4">
    <source>
        <dbReference type="PROSITE-ProRule" id="PRU00335"/>
    </source>
</evidence>
<dbReference type="EMBL" id="JADLQX010000028">
    <property type="protein sequence ID" value="MBF6301495.1"/>
    <property type="molecule type" value="Genomic_DNA"/>
</dbReference>
<keyword evidence="2 4" id="KW-0238">DNA-binding</keyword>
<name>A0ABS0CY08_9NOCA</name>
<dbReference type="PROSITE" id="PS50977">
    <property type="entry name" value="HTH_TETR_2"/>
    <property type="match status" value="1"/>
</dbReference>
<dbReference type="InterPro" id="IPR050109">
    <property type="entry name" value="HTH-type_TetR-like_transc_reg"/>
</dbReference>
<evidence type="ECO:0000256" key="2">
    <source>
        <dbReference type="ARBA" id="ARBA00023125"/>
    </source>
</evidence>
<evidence type="ECO:0000313" key="7">
    <source>
        <dbReference type="Proteomes" id="UP000702209"/>
    </source>
</evidence>
<comment type="caution">
    <text evidence="6">The sequence shown here is derived from an EMBL/GenBank/DDBJ whole genome shotgun (WGS) entry which is preliminary data.</text>
</comment>
<keyword evidence="1" id="KW-0805">Transcription regulation</keyword>
<feature type="domain" description="HTH tetR-type" evidence="5">
    <location>
        <begin position="16"/>
        <end position="76"/>
    </location>
</feature>
<accession>A0ABS0CY08</accession>
<gene>
    <name evidence="6" type="ORF">IU459_28740</name>
</gene>
<protein>
    <submittedName>
        <fullName evidence="6">TetR/AcrR family transcriptional regulator</fullName>
    </submittedName>
</protein>
<evidence type="ECO:0000256" key="3">
    <source>
        <dbReference type="ARBA" id="ARBA00023163"/>
    </source>
</evidence>
<evidence type="ECO:0000313" key="6">
    <source>
        <dbReference type="EMBL" id="MBF6301495.1"/>
    </source>
</evidence>
<dbReference type="InterPro" id="IPR009057">
    <property type="entry name" value="Homeodomain-like_sf"/>
</dbReference>
<dbReference type="SUPFAM" id="SSF46689">
    <property type="entry name" value="Homeodomain-like"/>
    <property type="match status" value="1"/>
</dbReference>
<dbReference type="Gene3D" id="1.10.357.10">
    <property type="entry name" value="Tetracycline Repressor, domain 2"/>
    <property type="match status" value="1"/>
</dbReference>
<dbReference type="Proteomes" id="UP000702209">
    <property type="component" value="Unassembled WGS sequence"/>
</dbReference>
<evidence type="ECO:0000259" key="5">
    <source>
        <dbReference type="PROSITE" id="PS50977"/>
    </source>
</evidence>
<evidence type="ECO:0000256" key="1">
    <source>
        <dbReference type="ARBA" id="ARBA00023015"/>
    </source>
</evidence>
<sequence length="193" mass="21039">MYYWCMPLPRFHRLPPERQRVIIDAAKAEFAHHGPEGASYNTIIANARISKSSAYQYFDGKEDILALVLSDVSDRLRERLGAWVAAHTADVFWARLRENSAALVGFLRDNPLDLALADAAIARLPAGDEQSWLAAVIGNGIELGIIRADVDRGLLTAASAAVLRAGDHWALTSGGDPDQIFSLLAGLWGPRHA</sequence>
<dbReference type="Pfam" id="PF00440">
    <property type="entry name" value="TetR_N"/>
    <property type="match status" value="1"/>
</dbReference>
<keyword evidence="7" id="KW-1185">Reference proteome</keyword>
<feature type="DNA-binding region" description="H-T-H motif" evidence="4">
    <location>
        <begin position="39"/>
        <end position="58"/>
    </location>
</feature>
<proteinExistence type="predicted"/>
<dbReference type="PANTHER" id="PTHR30055">
    <property type="entry name" value="HTH-TYPE TRANSCRIPTIONAL REGULATOR RUTR"/>
    <property type="match status" value="1"/>
</dbReference>
<dbReference type="InterPro" id="IPR001647">
    <property type="entry name" value="HTH_TetR"/>
</dbReference>
<dbReference type="PRINTS" id="PR00455">
    <property type="entry name" value="HTHTETR"/>
</dbReference>
<dbReference type="PANTHER" id="PTHR30055:SF234">
    <property type="entry name" value="HTH-TYPE TRANSCRIPTIONAL REGULATOR BETI"/>
    <property type="match status" value="1"/>
</dbReference>
<reference evidence="6 7" key="1">
    <citation type="submission" date="2020-10" db="EMBL/GenBank/DDBJ databases">
        <title>Identification of Nocardia species via Next-generation sequencing and recognition of intraspecies genetic diversity.</title>
        <authorList>
            <person name="Li P."/>
            <person name="Li P."/>
            <person name="Lu B."/>
        </authorList>
    </citation>
    <scope>NUCLEOTIDE SEQUENCE [LARGE SCALE GENOMIC DNA]</scope>
    <source>
        <strain evidence="6 7">BJ06-0157</strain>
    </source>
</reference>